<protein>
    <submittedName>
        <fullName evidence="1">Uncharacterized protein</fullName>
    </submittedName>
</protein>
<dbReference type="AlphaFoldDB" id="A0A8J8P771"/>
<gene>
    <name evidence="1" type="ORF">FGO68_gene6148</name>
</gene>
<proteinExistence type="predicted"/>
<accession>A0A8J8P771</accession>
<dbReference type="Proteomes" id="UP000785679">
    <property type="component" value="Unassembled WGS sequence"/>
</dbReference>
<evidence type="ECO:0000313" key="2">
    <source>
        <dbReference type="Proteomes" id="UP000785679"/>
    </source>
</evidence>
<dbReference type="EMBL" id="RRYP01000491">
    <property type="protein sequence ID" value="TNV87345.1"/>
    <property type="molecule type" value="Genomic_DNA"/>
</dbReference>
<reference evidence="1" key="1">
    <citation type="submission" date="2019-06" db="EMBL/GenBank/DDBJ databases">
        <authorList>
            <person name="Zheng W."/>
        </authorList>
    </citation>
    <scope>NUCLEOTIDE SEQUENCE</scope>
    <source>
        <strain evidence="1">QDHG01</strain>
    </source>
</reference>
<evidence type="ECO:0000313" key="1">
    <source>
        <dbReference type="EMBL" id="TNV87345.1"/>
    </source>
</evidence>
<organism evidence="1 2">
    <name type="scientific">Halteria grandinella</name>
    <dbReference type="NCBI Taxonomy" id="5974"/>
    <lineage>
        <taxon>Eukaryota</taxon>
        <taxon>Sar</taxon>
        <taxon>Alveolata</taxon>
        <taxon>Ciliophora</taxon>
        <taxon>Intramacronucleata</taxon>
        <taxon>Spirotrichea</taxon>
        <taxon>Stichotrichia</taxon>
        <taxon>Sporadotrichida</taxon>
        <taxon>Halteriidae</taxon>
        <taxon>Halteria</taxon>
    </lineage>
</organism>
<sequence>MFTLNSDLTFVLNPVSGVPPSIYSKVSLQSKLNESEKGTPSSQKADFLITNLGDIMKFSTFQVHLFCFGCIILGFSTRCVRLSPHLATIGHCQNTFGEGHGSSVIKKQGGTSLSPSAGVQVISMLVRGQRSSHSINDRFSRWGHLILQLLNTRKTCFKLQLMISSQPTNENFSKSGLI</sequence>
<keyword evidence="2" id="KW-1185">Reference proteome</keyword>
<name>A0A8J8P771_HALGN</name>
<comment type="caution">
    <text evidence="1">The sequence shown here is derived from an EMBL/GenBank/DDBJ whole genome shotgun (WGS) entry which is preliminary data.</text>
</comment>